<dbReference type="InterPro" id="IPR000850">
    <property type="entry name" value="Adenylat/UMP-CMP_kin"/>
</dbReference>
<feature type="binding site" evidence="5">
    <location>
        <position position="161"/>
    </location>
    <ligand>
        <name>AMP</name>
        <dbReference type="ChEBI" id="CHEBI:456215"/>
    </ligand>
</feature>
<comment type="pathway">
    <text evidence="5">Purine metabolism; AMP biosynthesis via salvage pathway; AMP from ADP: step 1/1.</text>
</comment>
<dbReference type="RefSeq" id="WP_258568510.1">
    <property type="nucleotide sequence ID" value="NZ_CP092900.1"/>
</dbReference>
<feature type="region of interest" description="LID" evidence="5">
    <location>
        <begin position="127"/>
        <end position="164"/>
    </location>
</feature>
<dbReference type="InterPro" id="IPR027417">
    <property type="entry name" value="P-loop_NTPase"/>
</dbReference>
<comment type="function">
    <text evidence="5">Catalyzes the reversible transfer of the terminal phosphate group between ATP and AMP. Plays an important role in cellular energy homeostasis and in adenine nucleotide metabolism.</text>
</comment>
<keyword evidence="3 5" id="KW-0547">Nucleotide-binding</keyword>
<comment type="subcellular location">
    <subcellularLocation>
        <location evidence="5 7">Cytoplasm</location>
    </subcellularLocation>
</comment>
<sequence>MSEVKNHIVLVGPPGSGKGTLAQELSKKLDLPVLTVSTVLKQAMQSDPQLKALAKSLMDQGKFVPDSVISEVIQQELKNRIYEKGVIFDGFPRTLAQADFFSDHQVVVDLFVVLEIEDAKIIERMSGRLVHPGSGRIYHEVNRPPKVAGIDDVSGEPLERRADDQPEIVAARLKDYHALTSPIIKWGSAPNHPNVKHVIKLDGSQKPDDVLADFLTQVSQL</sequence>
<feature type="binding site" evidence="5">
    <location>
        <position position="38"/>
    </location>
    <ligand>
        <name>AMP</name>
        <dbReference type="ChEBI" id="CHEBI:456215"/>
    </ligand>
</feature>
<evidence type="ECO:0000313" key="9">
    <source>
        <dbReference type="EMBL" id="UTC24723.1"/>
    </source>
</evidence>
<dbReference type="Pfam" id="PF00406">
    <property type="entry name" value="ADK"/>
    <property type="match status" value="1"/>
</dbReference>
<dbReference type="SUPFAM" id="SSF52540">
    <property type="entry name" value="P-loop containing nucleoside triphosphate hydrolases"/>
    <property type="match status" value="1"/>
</dbReference>
<evidence type="ECO:0000256" key="3">
    <source>
        <dbReference type="ARBA" id="ARBA00022741"/>
    </source>
</evidence>
<protein>
    <recommendedName>
        <fullName evidence="5 7">Adenylate kinase</fullName>
        <shortName evidence="5">AK</shortName>
        <ecNumber evidence="5 7">2.7.4.3</ecNumber>
    </recommendedName>
    <alternativeName>
        <fullName evidence="5">ATP-AMP transphosphorylase</fullName>
    </alternativeName>
    <alternativeName>
        <fullName evidence="5">ATP:AMP phosphotransferase</fullName>
    </alternativeName>
    <alternativeName>
        <fullName evidence="5">Adenylate monophosphate kinase</fullName>
    </alternativeName>
</protein>
<proteinExistence type="inferred from homology"/>
<gene>
    <name evidence="5" type="primary">adk</name>
    <name evidence="9" type="ORF">MMH89_00920</name>
</gene>
<dbReference type="PROSITE" id="PS00113">
    <property type="entry name" value="ADENYLATE_KINASE"/>
    <property type="match status" value="1"/>
</dbReference>
<dbReference type="EC" id="2.7.4.3" evidence="5 7"/>
<name>A0ABY5DJM5_9GAMM</name>
<keyword evidence="4 5" id="KW-0418">Kinase</keyword>
<dbReference type="InterPro" id="IPR033690">
    <property type="entry name" value="Adenylat_kinase_CS"/>
</dbReference>
<dbReference type="EMBL" id="CP092900">
    <property type="protein sequence ID" value="UTC24723.1"/>
    <property type="molecule type" value="Genomic_DNA"/>
</dbReference>
<evidence type="ECO:0000256" key="5">
    <source>
        <dbReference type="HAMAP-Rule" id="MF_00235"/>
    </source>
</evidence>
<keyword evidence="5 7" id="KW-0067">ATP-binding</keyword>
<dbReference type="PANTHER" id="PTHR23359">
    <property type="entry name" value="NUCLEOTIDE KINASE"/>
    <property type="match status" value="1"/>
</dbReference>
<dbReference type="HAMAP" id="MF_00235">
    <property type="entry name" value="Adenylate_kinase_Adk"/>
    <property type="match status" value="1"/>
</dbReference>
<evidence type="ECO:0000256" key="2">
    <source>
        <dbReference type="ARBA" id="ARBA00022727"/>
    </source>
</evidence>
<keyword evidence="2 5" id="KW-0545">Nucleotide biosynthesis</keyword>
<comment type="subunit">
    <text evidence="5 7">Monomer.</text>
</comment>
<accession>A0ABY5DJM5</accession>
<evidence type="ECO:0000256" key="4">
    <source>
        <dbReference type="ARBA" id="ARBA00022777"/>
    </source>
</evidence>
<feature type="binding site" evidence="5">
    <location>
        <position position="205"/>
    </location>
    <ligand>
        <name>ATP</name>
        <dbReference type="ChEBI" id="CHEBI:30616"/>
    </ligand>
</feature>
<feature type="binding site" evidence="5">
    <location>
        <position position="128"/>
    </location>
    <ligand>
        <name>ATP</name>
        <dbReference type="ChEBI" id="CHEBI:30616"/>
    </ligand>
</feature>
<keyword evidence="5" id="KW-0963">Cytoplasm</keyword>
<dbReference type="InterPro" id="IPR006259">
    <property type="entry name" value="Adenyl_kin_sub"/>
</dbReference>
<evidence type="ECO:0000256" key="6">
    <source>
        <dbReference type="RuleBase" id="RU003330"/>
    </source>
</evidence>
<dbReference type="PRINTS" id="PR00094">
    <property type="entry name" value="ADENYLTKNASE"/>
</dbReference>
<dbReference type="SMART" id="SM00382">
    <property type="entry name" value="AAA"/>
    <property type="match status" value="1"/>
</dbReference>
<organism evidence="9 10">
    <name type="scientific">Candidatus Comchoanobacter bicostacola</name>
    <dbReference type="NCBI Taxonomy" id="2919598"/>
    <lineage>
        <taxon>Bacteria</taxon>
        <taxon>Pseudomonadati</taxon>
        <taxon>Pseudomonadota</taxon>
        <taxon>Gammaproteobacteria</taxon>
        <taxon>Candidatus Comchoanobacterales</taxon>
        <taxon>Candidatus Comchoanobacteraceae</taxon>
        <taxon>Candidatus Comchoanobacter</taxon>
    </lineage>
</organism>
<feature type="binding site" evidence="5">
    <location>
        <begin position="62"/>
        <end position="64"/>
    </location>
    <ligand>
        <name>AMP</name>
        <dbReference type="ChEBI" id="CHEBI:456215"/>
    </ligand>
</feature>
<dbReference type="Proteomes" id="UP001055955">
    <property type="component" value="Chromosome"/>
</dbReference>
<comment type="domain">
    <text evidence="5">Consists of three domains, a large central CORE domain and two small peripheral domains, NMPbind and LID, which undergo movements during catalysis. The LID domain closes over the site of phosphoryl transfer upon ATP binding. Assembling and dissambling the active center during each catalytic cycle provides an effective means to prevent ATP hydrolysis.</text>
</comment>
<feature type="binding site" evidence="5">
    <location>
        <begin position="90"/>
        <end position="93"/>
    </location>
    <ligand>
        <name>AMP</name>
        <dbReference type="ChEBI" id="CHEBI:456215"/>
    </ligand>
</feature>
<dbReference type="InterPro" id="IPR003593">
    <property type="entry name" value="AAA+_ATPase"/>
</dbReference>
<comment type="catalytic activity">
    <reaction evidence="5 7">
        <text>AMP + ATP = 2 ADP</text>
        <dbReference type="Rhea" id="RHEA:12973"/>
        <dbReference type="ChEBI" id="CHEBI:30616"/>
        <dbReference type="ChEBI" id="CHEBI:456215"/>
        <dbReference type="ChEBI" id="CHEBI:456216"/>
        <dbReference type="EC" id="2.7.4.3"/>
    </reaction>
</comment>
<feature type="domain" description="AAA+ ATPase" evidence="8">
    <location>
        <begin position="4"/>
        <end position="136"/>
    </location>
</feature>
<keyword evidence="1 5" id="KW-0808">Transferase</keyword>
<comment type="caution">
    <text evidence="5">Lacks conserved residue(s) required for the propagation of feature annotation.</text>
</comment>
<dbReference type="Gene3D" id="3.40.50.300">
    <property type="entry name" value="P-loop containing nucleotide triphosphate hydrolases"/>
    <property type="match status" value="1"/>
</dbReference>
<dbReference type="InterPro" id="IPR007862">
    <property type="entry name" value="Adenylate_kinase_lid-dom"/>
</dbReference>
<feature type="binding site" evidence="5">
    <location>
        <position position="172"/>
    </location>
    <ligand>
        <name>AMP</name>
        <dbReference type="ChEBI" id="CHEBI:456215"/>
    </ligand>
</feature>
<dbReference type="GO" id="GO:0016301">
    <property type="term" value="F:kinase activity"/>
    <property type="evidence" value="ECO:0007669"/>
    <property type="project" value="UniProtKB-KW"/>
</dbReference>
<feature type="binding site" evidence="5">
    <location>
        <position position="97"/>
    </location>
    <ligand>
        <name>AMP</name>
        <dbReference type="ChEBI" id="CHEBI:456215"/>
    </ligand>
</feature>
<feature type="binding site" evidence="5">
    <location>
        <begin position="137"/>
        <end position="138"/>
    </location>
    <ligand>
        <name>ATP</name>
        <dbReference type="ChEBI" id="CHEBI:30616"/>
    </ligand>
</feature>
<reference evidence="9 10" key="1">
    <citation type="journal article" date="2022" name="Nat. Microbiol.">
        <title>The microbiome of a bacterivorous marine choanoflagellate contains a resource-demanding obligate bacterial associate.</title>
        <authorList>
            <person name="Needham D.M."/>
            <person name="Poirier C."/>
            <person name="Bachy C."/>
            <person name="George E.E."/>
            <person name="Wilken S."/>
            <person name="Yung C.C.M."/>
            <person name="Limardo A.J."/>
            <person name="Morando M."/>
            <person name="Sudek L."/>
            <person name="Malmstrom R.R."/>
            <person name="Keeling P.J."/>
            <person name="Santoro A.E."/>
            <person name="Worden A.Z."/>
        </authorList>
    </citation>
    <scope>NUCLEOTIDE SEQUENCE [LARGE SCALE GENOMIC DNA]</scope>
    <source>
        <strain evidence="9 10">Comchoano-1</strain>
    </source>
</reference>
<dbReference type="CDD" id="cd01428">
    <property type="entry name" value="ADK"/>
    <property type="match status" value="1"/>
</dbReference>
<keyword evidence="10" id="KW-1185">Reference proteome</keyword>
<evidence type="ECO:0000313" key="10">
    <source>
        <dbReference type="Proteomes" id="UP001055955"/>
    </source>
</evidence>
<evidence type="ECO:0000256" key="7">
    <source>
        <dbReference type="RuleBase" id="RU003331"/>
    </source>
</evidence>
<dbReference type="Pfam" id="PF05191">
    <property type="entry name" value="ADK_lid"/>
    <property type="match status" value="1"/>
</dbReference>
<dbReference type="NCBIfam" id="TIGR01351">
    <property type="entry name" value="adk"/>
    <property type="match status" value="1"/>
</dbReference>
<evidence type="ECO:0000256" key="1">
    <source>
        <dbReference type="ARBA" id="ARBA00022679"/>
    </source>
</evidence>
<comment type="similarity">
    <text evidence="5 6">Belongs to the adenylate kinase family.</text>
</comment>
<evidence type="ECO:0000259" key="8">
    <source>
        <dbReference type="SMART" id="SM00382"/>
    </source>
</evidence>
<feature type="binding site" evidence="5">
    <location>
        <begin position="15"/>
        <end position="20"/>
    </location>
    <ligand>
        <name>ATP</name>
        <dbReference type="ChEBI" id="CHEBI:30616"/>
    </ligand>
</feature>